<sequence>MNAGDYTLKIVSQECPYKNHAYYQTLRPDCLGSCPEPAVNSKKIDRIRGIPHSGNMVSAGNLHTKHFTMSHGANHRRGSRKIAQTKIVMTANRQHSGHGRGNRLLCNFR</sequence>
<organism evidence="1">
    <name type="scientific">viral metagenome</name>
    <dbReference type="NCBI Taxonomy" id="1070528"/>
    <lineage>
        <taxon>unclassified sequences</taxon>
        <taxon>metagenomes</taxon>
        <taxon>organismal metagenomes</taxon>
    </lineage>
</organism>
<reference evidence="1" key="1">
    <citation type="journal article" date="2020" name="Nature">
        <title>Giant virus diversity and host interactions through global metagenomics.</title>
        <authorList>
            <person name="Schulz F."/>
            <person name="Roux S."/>
            <person name="Paez-Espino D."/>
            <person name="Jungbluth S."/>
            <person name="Walsh D.A."/>
            <person name="Denef V.J."/>
            <person name="McMahon K.D."/>
            <person name="Konstantinidis K.T."/>
            <person name="Eloe-Fadrosh E.A."/>
            <person name="Kyrpides N.C."/>
            <person name="Woyke T."/>
        </authorList>
    </citation>
    <scope>NUCLEOTIDE SEQUENCE</scope>
    <source>
        <strain evidence="1">GVMAG-M-3300020166-5</strain>
    </source>
</reference>
<dbReference type="EMBL" id="MN739279">
    <property type="protein sequence ID" value="QHS96781.1"/>
    <property type="molecule type" value="Genomic_DNA"/>
</dbReference>
<proteinExistence type="predicted"/>
<protein>
    <submittedName>
        <fullName evidence="1">Uncharacterized protein</fullName>
    </submittedName>
</protein>
<dbReference type="AlphaFoldDB" id="A0A6C0BY89"/>
<evidence type="ECO:0000313" key="1">
    <source>
        <dbReference type="EMBL" id="QHS96781.1"/>
    </source>
</evidence>
<name>A0A6C0BY89_9ZZZZ</name>
<accession>A0A6C0BY89</accession>